<dbReference type="EMBL" id="JNFA01000011">
    <property type="protein sequence ID" value="KGL42951.1"/>
    <property type="molecule type" value="Genomic_DNA"/>
</dbReference>
<gene>
    <name evidence="2" type="ORF">EP57_05715</name>
</gene>
<sequence>MPELLSYLMEKMNDANSDDWQEVEKLNTAFFEILQSAGDEKAIEYVEVKPGEVLSSIQGQQIYYLVQGSFMELIENAKGKPTYYVQKRPLHTFYGAGLIRPRTIFHLNSTLKAMENSAVYKIDPYFFKEYLDKNLFFYAIYGLQHTNAMELAEAQIIHLSQSKEERVRLLIEHLSENFGKPTSEGLALPEIVTASFIARNTGATRAYTSALIKKYEAEQKIKTIDRQFYVCTKKESTD</sequence>
<dbReference type="GeneID" id="58716885"/>
<proteinExistence type="predicted"/>
<evidence type="ECO:0000313" key="3">
    <source>
        <dbReference type="Proteomes" id="UP000029844"/>
    </source>
</evidence>
<organism evidence="2 3">
    <name type="scientific">Listeria booriae</name>
    <dbReference type="NCBI Taxonomy" id="1552123"/>
    <lineage>
        <taxon>Bacteria</taxon>
        <taxon>Bacillati</taxon>
        <taxon>Bacillota</taxon>
        <taxon>Bacilli</taxon>
        <taxon>Bacillales</taxon>
        <taxon>Listeriaceae</taxon>
        <taxon>Listeria</taxon>
    </lineage>
</organism>
<dbReference type="InterPro" id="IPR018490">
    <property type="entry name" value="cNMP-bd_dom_sf"/>
</dbReference>
<keyword evidence="1" id="KW-0010">Activator</keyword>
<name>A0A099WE91_9LIST</name>
<evidence type="ECO:0000256" key="1">
    <source>
        <dbReference type="ARBA" id="ARBA00023159"/>
    </source>
</evidence>
<dbReference type="InterPro" id="IPR036390">
    <property type="entry name" value="WH_DNA-bd_sf"/>
</dbReference>
<accession>A0A099WE91</accession>
<dbReference type="Gene3D" id="2.60.120.10">
    <property type="entry name" value="Jelly Rolls"/>
    <property type="match status" value="1"/>
</dbReference>
<dbReference type="Proteomes" id="UP000029844">
    <property type="component" value="Unassembled WGS sequence"/>
</dbReference>
<comment type="caution">
    <text evidence="2">The sequence shown here is derived from an EMBL/GenBank/DDBJ whole genome shotgun (WGS) entry which is preliminary data.</text>
</comment>
<keyword evidence="3" id="KW-1185">Reference proteome</keyword>
<reference evidence="2 3" key="1">
    <citation type="submission" date="2014-05" db="EMBL/GenBank/DDBJ databases">
        <title>Novel Listeriaceae from food processing environments.</title>
        <authorList>
            <person name="den Bakker H.C."/>
        </authorList>
    </citation>
    <scope>NUCLEOTIDE SEQUENCE [LARGE SCALE GENOMIC DNA]</scope>
    <source>
        <strain evidence="2 3">FSL A5-0281</strain>
    </source>
</reference>
<dbReference type="AlphaFoldDB" id="A0A099WE91"/>
<protein>
    <submittedName>
        <fullName evidence="2">Uncharacterized protein</fullName>
    </submittedName>
</protein>
<dbReference type="SUPFAM" id="SSF51206">
    <property type="entry name" value="cAMP-binding domain-like"/>
    <property type="match status" value="1"/>
</dbReference>
<evidence type="ECO:0000313" key="2">
    <source>
        <dbReference type="EMBL" id="KGL42951.1"/>
    </source>
</evidence>
<dbReference type="STRING" id="1552123.EP57_05715"/>
<dbReference type="InterPro" id="IPR014710">
    <property type="entry name" value="RmlC-like_jellyroll"/>
</dbReference>
<dbReference type="RefSeq" id="WP_036084911.1">
    <property type="nucleotide sequence ID" value="NZ_CBCSHQ010000001.1"/>
</dbReference>
<dbReference type="SUPFAM" id="SSF46785">
    <property type="entry name" value="Winged helix' DNA-binding domain"/>
    <property type="match status" value="1"/>
</dbReference>